<dbReference type="InterPro" id="IPR006544">
    <property type="entry name" value="P-type_TPase_V"/>
</dbReference>
<feature type="transmembrane region" description="Helical" evidence="13">
    <location>
        <begin position="936"/>
        <end position="955"/>
    </location>
</feature>
<feature type="region of interest" description="Disordered" evidence="14">
    <location>
        <begin position="11"/>
        <end position="38"/>
    </location>
</feature>
<dbReference type="InterPro" id="IPR044492">
    <property type="entry name" value="P_typ_ATPase_HD_dom"/>
</dbReference>
<feature type="transmembrane region" description="Helical" evidence="13">
    <location>
        <begin position="1103"/>
        <end position="1127"/>
    </location>
</feature>
<accession>A0A8J5CIK2</accession>
<dbReference type="Gene3D" id="1.20.1110.10">
    <property type="entry name" value="Calcium-transporting ATPase, transmembrane domain"/>
    <property type="match status" value="1"/>
</dbReference>
<comment type="similarity">
    <text evidence="2 13">Belongs to the cation transport ATPase (P-type) (TC 3.A.3) family. Type V subfamily.</text>
</comment>
<evidence type="ECO:0000259" key="16">
    <source>
        <dbReference type="Pfam" id="PF00690"/>
    </source>
</evidence>
<dbReference type="InterPro" id="IPR018303">
    <property type="entry name" value="ATPase_P-typ_P_site"/>
</dbReference>
<dbReference type="Pfam" id="PF12409">
    <property type="entry name" value="P5-ATPase"/>
    <property type="match status" value="1"/>
</dbReference>
<dbReference type="EMBL" id="JACEEZ010022462">
    <property type="protein sequence ID" value="KAG0712395.1"/>
    <property type="molecule type" value="Genomic_DNA"/>
</dbReference>
<evidence type="ECO:0000256" key="4">
    <source>
        <dbReference type="ARBA" id="ARBA00022692"/>
    </source>
</evidence>
<keyword evidence="7 13" id="KW-0067">ATP-binding</keyword>
<name>A0A8J5CIK2_CHIOP</name>
<keyword evidence="4 13" id="KW-0812">Transmembrane</keyword>
<feature type="domain" description="P-type ATPase A" evidence="15">
    <location>
        <begin position="302"/>
        <end position="419"/>
    </location>
</feature>
<keyword evidence="3" id="KW-0597">Phosphoprotein</keyword>
<dbReference type="PANTHER" id="PTHR45630:SF8">
    <property type="entry name" value="CATION-TRANSPORTING ATPASE"/>
    <property type="match status" value="1"/>
</dbReference>
<dbReference type="InterPro" id="IPR023298">
    <property type="entry name" value="ATPase_P-typ_TM_dom_sf"/>
</dbReference>
<dbReference type="SFLD" id="SFLDS00003">
    <property type="entry name" value="Haloacid_Dehalogenase"/>
    <property type="match status" value="1"/>
</dbReference>
<dbReference type="NCBIfam" id="TIGR01494">
    <property type="entry name" value="ATPase_P-type"/>
    <property type="match status" value="2"/>
</dbReference>
<dbReference type="SUPFAM" id="SSF56784">
    <property type="entry name" value="HAD-like"/>
    <property type="match status" value="1"/>
</dbReference>
<evidence type="ECO:0000256" key="2">
    <source>
        <dbReference type="ARBA" id="ARBA00006000"/>
    </source>
</evidence>
<feature type="transmembrane region" description="Helical" evidence="13">
    <location>
        <begin position="909"/>
        <end position="930"/>
    </location>
</feature>
<dbReference type="PANTHER" id="PTHR45630">
    <property type="entry name" value="CATION-TRANSPORTING ATPASE-RELATED"/>
    <property type="match status" value="1"/>
</dbReference>
<dbReference type="InterPro" id="IPR059000">
    <property type="entry name" value="ATPase_P-type_domA"/>
</dbReference>
<evidence type="ECO:0000256" key="13">
    <source>
        <dbReference type="RuleBase" id="RU362082"/>
    </source>
</evidence>
<dbReference type="FunFam" id="1.20.1110.10:FF:000023">
    <property type="entry name" value="Cation-transporting ATPase"/>
    <property type="match status" value="1"/>
</dbReference>
<evidence type="ECO:0000256" key="3">
    <source>
        <dbReference type="ARBA" id="ARBA00022553"/>
    </source>
</evidence>
<keyword evidence="10 13" id="KW-1133">Transmembrane helix</keyword>
<evidence type="ECO:0000256" key="9">
    <source>
        <dbReference type="ARBA" id="ARBA00022967"/>
    </source>
</evidence>
<feature type="transmembrane region" description="Helical" evidence="13">
    <location>
        <begin position="476"/>
        <end position="496"/>
    </location>
</feature>
<reference evidence="18" key="1">
    <citation type="submission" date="2020-07" db="EMBL/GenBank/DDBJ databases">
        <title>The High-quality genome of the commercially important snow crab, Chionoecetes opilio.</title>
        <authorList>
            <person name="Jeong J.-H."/>
            <person name="Ryu S."/>
        </authorList>
    </citation>
    <scope>NUCLEOTIDE SEQUENCE</scope>
    <source>
        <strain evidence="18">MADBK_172401_WGS</strain>
        <tissue evidence="18">Digestive gland</tissue>
    </source>
</reference>
<dbReference type="GO" id="GO:0046872">
    <property type="term" value="F:metal ion binding"/>
    <property type="evidence" value="ECO:0007669"/>
    <property type="project" value="UniProtKB-UniRule"/>
</dbReference>
<dbReference type="GO" id="GO:0006874">
    <property type="term" value="P:intracellular calcium ion homeostasis"/>
    <property type="evidence" value="ECO:0007669"/>
    <property type="project" value="TreeGrafter"/>
</dbReference>
<feature type="transmembrane region" description="Helical" evidence="13">
    <location>
        <begin position="59"/>
        <end position="82"/>
    </location>
</feature>
<evidence type="ECO:0000256" key="6">
    <source>
        <dbReference type="ARBA" id="ARBA00022741"/>
    </source>
</evidence>
<evidence type="ECO:0000256" key="1">
    <source>
        <dbReference type="ARBA" id="ARBA00004141"/>
    </source>
</evidence>
<evidence type="ECO:0000256" key="11">
    <source>
        <dbReference type="ARBA" id="ARBA00023136"/>
    </source>
</evidence>
<dbReference type="AlphaFoldDB" id="A0A8J5CIK2"/>
<feature type="domain" description="Cation-transporting P-type ATPase N-terminal" evidence="16">
    <location>
        <begin position="203"/>
        <end position="261"/>
    </location>
</feature>
<dbReference type="GO" id="GO:0016020">
    <property type="term" value="C:membrane"/>
    <property type="evidence" value="ECO:0007669"/>
    <property type="project" value="UniProtKB-SubCell"/>
</dbReference>
<organism evidence="18 19">
    <name type="scientific">Chionoecetes opilio</name>
    <name type="common">Atlantic snow crab</name>
    <name type="synonym">Cancer opilio</name>
    <dbReference type="NCBI Taxonomy" id="41210"/>
    <lineage>
        <taxon>Eukaryota</taxon>
        <taxon>Metazoa</taxon>
        <taxon>Ecdysozoa</taxon>
        <taxon>Arthropoda</taxon>
        <taxon>Crustacea</taxon>
        <taxon>Multicrustacea</taxon>
        <taxon>Malacostraca</taxon>
        <taxon>Eumalacostraca</taxon>
        <taxon>Eucarida</taxon>
        <taxon>Decapoda</taxon>
        <taxon>Pleocyemata</taxon>
        <taxon>Brachyura</taxon>
        <taxon>Eubrachyura</taxon>
        <taxon>Majoidea</taxon>
        <taxon>Majidae</taxon>
        <taxon>Chionoecetes</taxon>
    </lineage>
</organism>
<dbReference type="InterPro" id="IPR023214">
    <property type="entry name" value="HAD_sf"/>
</dbReference>
<keyword evidence="11 13" id="KW-0472">Membrane</keyword>
<dbReference type="FunFam" id="3.40.50.1000:FF:000045">
    <property type="entry name" value="Cation-transporting ATPase"/>
    <property type="match status" value="1"/>
</dbReference>
<dbReference type="Pfam" id="PF00122">
    <property type="entry name" value="E1-E2_ATPase"/>
    <property type="match status" value="1"/>
</dbReference>
<dbReference type="GO" id="GO:0016887">
    <property type="term" value="F:ATP hydrolysis activity"/>
    <property type="evidence" value="ECO:0007669"/>
    <property type="project" value="InterPro"/>
</dbReference>
<evidence type="ECO:0000256" key="7">
    <source>
        <dbReference type="ARBA" id="ARBA00022840"/>
    </source>
</evidence>
<evidence type="ECO:0000259" key="15">
    <source>
        <dbReference type="Pfam" id="PF00122"/>
    </source>
</evidence>
<dbReference type="SUPFAM" id="SSF81665">
    <property type="entry name" value="Calcium ATPase, transmembrane domain M"/>
    <property type="match status" value="1"/>
</dbReference>
<proteinExistence type="inferred from homology"/>
<evidence type="ECO:0000259" key="17">
    <source>
        <dbReference type="Pfam" id="PF12409"/>
    </source>
</evidence>
<dbReference type="InterPro" id="IPR004014">
    <property type="entry name" value="ATPase_P-typ_cation-transptr_N"/>
</dbReference>
<keyword evidence="6 13" id="KW-0547">Nucleotide-binding</keyword>
<comment type="subcellular location">
    <subcellularLocation>
        <location evidence="1 13">Membrane</location>
        <topology evidence="1 13">Multi-pass membrane protein</topology>
    </subcellularLocation>
</comment>
<gene>
    <name evidence="18" type="primary">ATP13A3_0</name>
    <name evidence="18" type="ORF">GWK47_018559</name>
</gene>
<dbReference type="InterPro" id="IPR036412">
    <property type="entry name" value="HAD-like_sf"/>
</dbReference>
<evidence type="ECO:0000313" key="19">
    <source>
        <dbReference type="Proteomes" id="UP000770661"/>
    </source>
</evidence>
<comment type="caution">
    <text evidence="18">The sequence shown here is derived from an EMBL/GenBank/DDBJ whole genome shotgun (WGS) entry which is preliminary data.</text>
</comment>
<dbReference type="GO" id="GO:0019829">
    <property type="term" value="F:ATPase-coupled monoatomic cation transmembrane transporter activity"/>
    <property type="evidence" value="ECO:0007669"/>
    <property type="project" value="UniProtKB-UniRule"/>
</dbReference>
<evidence type="ECO:0000256" key="8">
    <source>
        <dbReference type="ARBA" id="ARBA00022842"/>
    </source>
</evidence>
<feature type="transmembrane region" description="Helical" evidence="13">
    <location>
        <begin position="976"/>
        <end position="1000"/>
    </location>
</feature>
<evidence type="ECO:0000256" key="5">
    <source>
        <dbReference type="ARBA" id="ARBA00022723"/>
    </source>
</evidence>
<keyword evidence="5 13" id="KW-0479">Metal-binding</keyword>
<feature type="transmembrane region" description="Helical" evidence="13">
    <location>
        <begin position="1055"/>
        <end position="1075"/>
    </location>
</feature>
<evidence type="ECO:0000256" key="10">
    <source>
        <dbReference type="ARBA" id="ARBA00022989"/>
    </source>
</evidence>
<dbReference type="PROSITE" id="PS00154">
    <property type="entry name" value="ATPASE_E1_E2"/>
    <property type="match status" value="1"/>
</dbReference>
<dbReference type="InterPro" id="IPR001757">
    <property type="entry name" value="P_typ_ATPase"/>
</dbReference>
<dbReference type="GO" id="GO:0140358">
    <property type="term" value="F:P-type transmembrane transporter activity"/>
    <property type="evidence" value="ECO:0007669"/>
    <property type="project" value="InterPro"/>
</dbReference>
<keyword evidence="9 13" id="KW-1278">Translocase</keyword>
<keyword evidence="19" id="KW-1185">Reference proteome</keyword>
<dbReference type="Gene3D" id="3.40.50.1000">
    <property type="entry name" value="HAD superfamily/HAD-like"/>
    <property type="match status" value="1"/>
</dbReference>
<dbReference type="SUPFAM" id="SSF81653">
    <property type="entry name" value="Calcium ATPase, transduction domain A"/>
    <property type="match status" value="1"/>
</dbReference>
<dbReference type="InterPro" id="IPR047819">
    <property type="entry name" value="P5A-ATPase_N"/>
</dbReference>
<dbReference type="Gene3D" id="2.70.150.10">
    <property type="entry name" value="Calcium-transporting ATPase, cytoplasmic transduction domain A"/>
    <property type="match status" value="1"/>
</dbReference>
<dbReference type="PRINTS" id="PR00119">
    <property type="entry name" value="CATATPASE"/>
</dbReference>
<dbReference type="GO" id="GO:0015203">
    <property type="term" value="F:polyamine transmembrane transporter activity"/>
    <property type="evidence" value="ECO:0007669"/>
    <property type="project" value="TreeGrafter"/>
</dbReference>
<sequence>MLSAICCQSLDPEPPTAEEGEQAEQAPAAEKPGVDHISGSEDEQAEIYGYRRSRLKTGITWFFIVVSAGFLRLIFHWVPVWMLKATHSQCSLECATKVLIVEYFKKYKRNFVKTISEVQAQNIRYEKEYSVLHSATKQTGSRDEGDIQQMEDLNLPTTLVIPNSSGCLTEVDNIRLFKCRKMMYIWDKDTQSFYRLRGLDIGNTAEDLHKYRGLSWVEQARRRVVYGENSIRVPITPITQLLFLEALNPFYIFQLFSVCLWYSDNYVWYATVIVVTSVVSLISEVYQMHCNQVALSSTIQTADTVQVLQPGDTVETIPSEHLVPGDVIIIPPQGCMMQCDAVLLQGNCIVNESMLTGESVPVTKTPIVDRPDVIYKEKEHGRHTLFSGTQVIQTRFYGGEKVMAVVVRTSFSTSKGSLVCSIMYPPPVDFKFQQDSYKFVGVLAGIASLGFIYTVVTKVMRGLTIRAIALDSLDLITIVIPPALPMAMTVGILYALRRLKKHKIFCISPRSINISGVLNCICFDKTGTLTEDGLDMRGVVPVCQDTDQVALSPMTAAATLPHGHLLFAMASCHSITVINLEKVGDPLDLKMFESTGWTLDEPGLDDTNKYDMMMPSIVRPSAPDVVISNENVETEMIASLSRPETIPADFSEQLHQYTIQGYRVLSLGWRPLKLSYLKAQRINRDEVECDLQFLGLLVMENRLKKETTPVIFQLHKANIRSIMVTGDNMLTALSVGRECGLVSPHQQVITIKAAAPHQGCPASLTFHANRTNTPSSFQGTQQMDIQVNIDEKMNDLYCFAMEGKSWRVVHQYFSNVMQKLVVRGAIFARMNPDQKQQLVLELQSLGYFVGMCGDGANDCGALKAAHAGISLSEAEASVASPFTSAHPNISCVPELIKEGRCALVTSFGIFKYMAAYSLTQFVSIMILYSIDSNLTDLQFLWVDLFLITVFAIFFGRTDSYNGPLASYSPPAALLSFTPVMSILLHIFIVICFQTFCFFHVQNQPWFVPYNSSMAEEDIFASHENYAVFSMSQFQYIILALVFSRGPPFRQHIYTNFLLTGSFIIITICCVILTVAPPDFIIEFFEIMVPPADDPDAYFFRWQIVLFSVLYSVLAVFTEYVIIDYIFYRKLKPKFHNIYKSKKKYLALERELQEDKEWPPLAPCDAEMTGNSENKELILNACELHNTVLKSEVNGSVPSAVTTMTQFHSSL</sequence>
<dbReference type="GO" id="GO:0005524">
    <property type="term" value="F:ATP binding"/>
    <property type="evidence" value="ECO:0007669"/>
    <property type="project" value="UniProtKB-UniRule"/>
</dbReference>
<comment type="catalytic activity">
    <reaction evidence="12 13">
        <text>ATP + H2O = ADP + phosphate + H(+)</text>
        <dbReference type="Rhea" id="RHEA:13065"/>
        <dbReference type="ChEBI" id="CHEBI:15377"/>
        <dbReference type="ChEBI" id="CHEBI:15378"/>
        <dbReference type="ChEBI" id="CHEBI:30616"/>
        <dbReference type="ChEBI" id="CHEBI:43474"/>
        <dbReference type="ChEBI" id="CHEBI:456216"/>
    </reaction>
</comment>
<evidence type="ECO:0000256" key="14">
    <source>
        <dbReference type="SAM" id="MobiDB-lite"/>
    </source>
</evidence>
<feature type="domain" description="P5B-type ATPase N-terminal" evidence="17">
    <location>
        <begin position="41"/>
        <end position="187"/>
    </location>
</feature>
<feature type="transmembrane region" description="Helical" evidence="13">
    <location>
        <begin position="439"/>
        <end position="456"/>
    </location>
</feature>
<dbReference type="Pfam" id="PF00690">
    <property type="entry name" value="Cation_ATPase_N"/>
    <property type="match status" value="1"/>
</dbReference>
<dbReference type="OrthoDB" id="48943at2759"/>
<dbReference type="InterPro" id="IPR008250">
    <property type="entry name" value="ATPase_P-typ_transduc_dom_A_sf"/>
</dbReference>
<evidence type="ECO:0000256" key="12">
    <source>
        <dbReference type="ARBA" id="ARBA00049360"/>
    </source>
</evidence>
<comment type="caution">
    <text evidence="13">Lacks conserved residue(s) required for the propagation of feature annotation.</text>
</comment>
<keyword evidence="8 13" id="KW-0460">Magnesium</keyword>
<dbReference type="SFLD" id="SFLDG00002">
    <property type="entry name" value="C1.7:_P-type_atpase_like"/>
    <property type="match status" value="1"/>
</dbReference>
<protein>
    <recommendedName>
        <fullName evidence="13">Cation-transporting ATPase</fullName>
        <ecNumber evidence="13">7.2.2.-</ecNumber>
    </recommendedName>
</protein>
<dbReference type="SFLD" id="SFLDF00027">
    <property type="entry name" value="p-type_atpase"/>
    <property type="match status" value="1"/>
</dbReference>
<evidence type="ECO:0000313" key="18">
    <source>
        <dbReference type="EMBL" id="KAG0712395.1"/>
    </source>
</evidence>
<dbReference type="Proteomes" id="UP000770661">
    <property type="component" value="Unassembled WGS sequence"/>
</dbReference>
<dbReference type="EC" id="7.2.2.-" evidence="13"/>